<dbReference type="Proteomes" id="UP000003457">
    <property type="component" value="Unassembled WGS sequence"/>
</dbReference>
<dbReference type="AlphaFoldDB" id="A0AB72Z562"/>
<comment type="caution">
    <text evidence="1">The sequence shown here is derived from an EMBL/GenBank/DDBJ whole genome shotgun (WGS) entry which is preliminary data.</text>
</comment>
<protein>
    <submittedName>
        <fullName evidence="1">Uncharacterized protein</fullName>
    </submittedName>
</protein>
<name>A0AB72Z562_9BIFI</name>
<gene>
    <name evidence="1" type="ORF">HMPREF9003_0187</name>
</gene>
<evidence type="ECO:0000313" key="1">
    <source>
        <dbReference type="EMBL" id="EFO78115.1"/>
    </source>
</evidence>
<evidence type="ECO:0000313" key="2">
    <source>
        <dbReference type="Proteomes" id="UP000003457"/>
    </source>
</evidence>
<dbReference type="EMBL" id="AEHJ01000011">
    <property type="protein sequence ID" value="EFO78115.1"/>
    <property type="molecule type" value="Genomic_DNA"/>
</dbReference>
<proteinExistence type="predicted"/>
<reference evidence="1 2" key="1">
    <citation type="submission" date="2010-10" db="EMBL/GenBank/DDBJ databases">
        <authorList>
            <person name="Durkin A.S."/>
            <person name="Madupu R."/>
            <person name="Torralba M."/>
            <person name="Gillis M."/>
            <person name="Methe B."/>
            <person name="Sutton G."/>
            <person name="Nelson K.E."/>
        </authorList>
    </citation>
    <scope>NUCLEOTIDE SEQUENCE [LARGE SCALE GENOMIC DNA]</scope>
    <source>
        <strain evidence="1 2">JCVIHMP022</strain>
    </source>
</reference>
<sequence>MTKAKYSFTVTAILDAANTIEAADKLRALLEANGFEQTSCECGGVMLGPKTVRVITECSCCGDPDCDCPCCEEDDDTHHVFTLRCNAHDCYNTIDVGEDDWGYYPERKEDAIRYAVECEGWTEGKHGIQVGHLYCPEHAKDVWEES</sequence>
<accession>A0AB72Z562</accession>
<dbReference type="RefSeq" id="WP_003842262.1">
    <property type="nucleotide sequence ID" value="NZ_AEHJ01000011.1"/>
</dbReference>
<organism evidence="1 2">
    <name type="scientific">Bifidobacterium dentium JCVIHMP022</name>
    <dbReference type="NCBI Taxonomy" id="553191"/>
    <lineage>
        <taxon>Bacteria</taxon>
        <taxon>Bacillati</taxon>
        <taxon>Actinomycetota</taxon>
        <taxon>Actinomycetes</taxon>
        <taxon>Bifidobacteriales</taxon>
        <taxon>Bifidobacteriaceae</taxon>
        <taxon>Bifidobacterium</taxon>
    </lineage>
</organism>